<evidence type="ECO:0000313" key="1">
    <source>
        <dbReference type="EMBL" id="TFK31617.1"/>
    </source>
</evidence>
<sequence length="525" mass="59224">MAEVTALNESQHEATTVDAQPAGKLTIQSISDPDILSLIFQSLDTQYLAWVACTCKTFLEPALNQLWRSLDSLFPLFRILPAFVKSDGTYVVRGHIHEKDWARFDWYACRVRTFSYARDPDALDIAMHVYFRIAQLRHTPLLPALQHLYCPSTSQSDFLISAICLFLTPSLQSIKFEDITNIEDKLVGTFLHTLLTDGASLDDITLRGHGLSKDSLSFVAEFPSLQALELSGMGENLDLNLVKKIGNLGHLKDLVIDFSNCPISLESLDELDNEIGLRGLRNLTITASLPFVQSFLAQMSVASHLHTLFVLAPADTVVQRKEFLAEVAARWAMSLRRIALIHDPMDPEEEGLSVHALGPLLPLRDLEYLCVEGFTMEISDEDITLFANTWPKLRSLLLPFAPPSATRPTIKSLSFLAEKCPKLEVLRLPLDVNELPVMPTNQLPDPHRLESLIIATVEDHWELRDLLRLARHIDYYFPWLETVESQAGRDGERLLLLQEMIRMYQAVRNEAVSSRRVRTSAELTT</sequence>
<organism evidence="1 2">
    <name type="scientific">Crucibulum laeve</name>
    <dbReference type="NCBI Taxonomy" id="68775"/>
    <lineage>
        <taxon>Eukaryota</taxon>
        <taxon>Fungi</taxon>
        <taxon>Dikarya</taxon>
        <taxon>Basidiomycota</taxon>
        <taxon>Agaricomycotina</taxon>
        <taxon>Agaricomycetes</taxon>
        <taxon>Agaricomycetidae</taxon>
        <taxon>Agaricales</taxon>
        <taxon>Agaricineae</taxon>
        <taxon>Nidulariaceae</taxon>
        <taxon>Crucibulum</taxon>
    </lineage>
</organism>
<accession>A0A5C3LFG8</accession>
<protein>
    <recommendedName>
        <fullName evidence="3">F-box domain-containing protein</fullName>
    </recommendedName>
</protein>
<dbReference type="AlphaFoldDB" id="A0A5C3LFG8"/>
<dbReference type="STRING" id="68775.A0A5C3LFG8"/>
<dbReference type="SUPFAM" id="SSF52047">
    <property type="entry name" value="RNI-like"/>
    <property type="match status" value="1"/>
</dbReference>
<reference evidence="1 2" key="1">
    <citation type="journal article" date="2019" name="Nat. Ecol. Evol.">
        <title>Megaphylogeny resolves global patterns of mushroom evolution.</title>
        <authorList>
            <person name="Varga T."/>
            <person name="Krizsan K."/>
            <person name="Foldi C."/>
            <person name="Dima B."/>
            <person name="Sanchez-Garcia M."/>
            <person name="Sanchez-Ramirez S."/>
            <person name="Szollosi G.J."/>
            <person name="Szarkandi J.G."/>
            <person name="Papp V."/>
            <person name="Albert L."/>
            <person name="Andreopoulos W."/>
            <person name="Angelini C."/>
            <person name="Antonin V."/>
            <person name="Barry K.W."/>
            <person name="Bougher N.L."/>
            <person name="Buchanan P."/>
            <person name="Buyck B."/>
            <person name="Bense V."/>
            <person name="Catcheside P."/>
            <person name="Chovatia M."/>
            <person name="Cooper J."/>
            <person name="Damon W."/>
            <person name="Desjardin D."/>
            <person name="Finy P."/>
            <person name="Geml J."/>
            <person name="Haridas S."/>
            <person name="Hughes K."/>
            <person name="Justo A."/>
            <person name="Karasinski D."/>
            <person name="Kautmanova I."/>
            <person name="Kiss B."/>
            <person name="Kocsube S."/>
            <person name="Kotiranta H."/>
            <person name="LaButti K.M."/>
            <person name="Lechner B.E."/>
            <person name="Liimatainen K."/>
            <person name="Lipzen A."/>
            <person name="Lukacs Z."/>
            <person name="Mihaltcheva S."/>
            <person name="Morgado L.N."/>
            <person name="Niskanen T."/>
            <person name="Noordeloos M.E."/>
            <person name="Ohm R.A."/>
            <person name="Ortiz-Santana B."/>
            <person name="Ovrebo C."/>
            <person name="Racz N."/>
            <person name="Riley R."/>
            <person name="Savchenko A."/>
            <person name="Shiryaev A."/>
            <person name="Soop K."/>
            <person name="Spirin V."/>
            <person name="Szebenyi C."/>
            <person name="Tomsovsky M."/>
            <person name="Tulloss R.E."/>
            <person name="Uehling J."/>
            <person name="Grigoriev I.V."/>
            <person name="Vagvolgyi C."/>
            <person name="Papp T."/>
            <person name="Martin F.M."/>
            <person name="Miettinen O."/>
            <person name="Hibbett D.S."/>
            <person name="Nagy L.G."/>
        </authorList>
    </citation>
    <scope>NUCLEOTIDE SEQUENCE [LARGE SCALE GENOMIC DNA]</scope>
    <source>
        <strain evidence="1 2">CBS 166.37</strain>
    </source>
</reference>
<dbReference type="Gene3D" id="3.80.10.10">
    <property type="entry name" value="Ribonuclease Inhibitor"/>
    <property type="match status" value="1"/>
</dbReference>
<keyword evidence="2" id="KW-1185">Reference proteome</keyword>
<dbReference type="InterPro" id="IPR032675">
    <property type="entry name" value="LRR_dom_sf"/>
</dbReference>
<evidence type="ECO:0008006" key="3">
    <source>
        <dbReference type="Google" id="ProtNLM"/>
    </source>
</evidence>
<evidence type="ECO:0000313" key="2">
    <source>
        <dbReference type="Proteomes" id="UP000308652"/>
    </source>
</evidence>
<gene>
    <name evidence="1" type="ORF">BDQ12DRAFT_693865</name>
</gene>
<proteinExistence type="predicted"/>
<dbReference type="SUPFAM" id="SSF81383">
    <property type="entry name" value="F-box domain"/>
    <property type="match status" value="1"/>
</dbReference>
<name>A0A5C3LFG8_9AGAR</name>
<dbReference type="Proteomes" id="UP000308652">
    <property type="component" value="Unassembled WGS sequence"/>
</dbReference>
<dbReference type="EMBL" id="ML213726">
    <property type="protein sequence ID" value="TFK31617.1"/>
    <property type="molecule type" value="Genomic_DNA"/>
</dbReference>
<dbReference type="OrthoDB" id="2631350at2759"/>
<dbReference type="InterPro" id="IPR036047">
    <property type="entry name" value="F-box-like_dom_sf"/>
</dbReference>